<evidence type="ECO:0000256" key="4">
    <source>
        <dbReference type="ARBA" id="ARBA00022478"/>
    </source>
</evidence>
<reference evidence="8 9" key="1">
    <citation type="submission" date="2018-06" db="EMBL/GenBank/DDBJ databases">
        <title>Extensive metabolic versatility and redundancy in microbially diverse, dynamic hydrothermal sediments.</title>
        <authorList>
            <person name="Dombrowski N."/>
            <person name="Teske A."/>
            <person name="Baker B.J."/>
        </authorList>
    </citation>
    <scope>NUCLEOTIDE SEQUENCE [LARGE SCALE GENOMIC DNA]</scope>
    <source>
        <strain evidence="8">B47_G16</strain>
    </source>
</reference>
<comment type="caution">
    <text evidence="8">The sequence shown here is derived from an EMBL/GenBank/DDBJ whole genome shotgun (WGS) entry which is preliminary data.</text>
</comment>
<dbReference type="InterPro" id="IPR036161">
    <property type="entry name" value="RPB6/omega-like_sf"/>
</dbReference>
<gene>
    <name evidence="8" type="ORF">DRJ00_07810</name>
</gene>
<keyword evidence="5" id="KW-0804">Transcription</keyword>
<evidence type="ECO:0000256" key="1">
    <source>
        <dbReference type="ARBA" id="ARBA00006711"/>
    </source>
</evidence>
<dbReference type="Pfam" id="PF01192">
    <property type="entry name" value="RNA_pol_Rpb6"/>
    <property type="match status" value="1"/>
</dbReference>
<sequence length="79" mass="9351">MNKKENVFMSKLFSIDDLLDRAGTDDKFELTRLAIQRVRRLVKEKDKRALDNSQEKFSTLVLQEMLEGKIKPFHIPEKE</sequence>
<organism evidence="8 9">
    <name type="scientific">Aerophobetes bacterium</name>
    <dbReference type="NCBI Taxonomy" id="2030807"/>
    <lineage>
        <taxon>Bacteria</taxon>
        <taxon>Candidatus Aerophobota</taxon>
    </lineage>
</organism>
<dbReference type="Gene3D" id="3.90.940.10">
    <property type="match status" value="1"/>
</dbReference>
<evidence type="ECO:0000313" key="8">
    <source>
        <dbReference type="EMBL" id="RLE07608.1"/>
    </source>
</evidence>
<evidence type="ECO:0000256" key="7">
    <source>
        <dbReference type="ARBA" id="ARBA00048552"/>
    </source>
</evidence>
<keyword evidence="4" id="KW-0240">DNA-directed RNA polymerase</keyword>
<comment type="catalytic activity">
    <reaction evidence="7">
        <text>RNA(n) + a ribonucleoside 5'-triphosphate = RNA(n+1) + diphosphate</text>
        <dbReference type="Rhea" id="RHEA:21248"/>
        <dbReference type="Rhea" id="RHEA-COMP:14527"/>
        <dbReference type="Rhea" id="RHEA-COMP:17342"/>
        <dbReference type="ChEBI" id="CHEBI:33019"/>
        <dbReference type="ChEBI" id="CHEBI:61557"/>
        <dbReference type="ChEBI" id="CHEBI:140395"/>
        <dbReference type="EC" id="2.7.7.6"/>
    </reaction>
</comment>
<dbReference type="SUPFAM" id="SSF63562">
    <property type="entry name" value="RPB6/omega subunit-like"/>
    <property type="match status" value="1"/>
</dbReference>
<evidence type="ECO:0000256" key="5">
    <source>
        <dbReference type="ARBA" id="ARBA00023163"/>
    </source>
</evidence>
<evidence type="ECO:0000256" key="6">
    <source>
        <dbReference type="ARBA" id="ARBA00029924"/>
    </source>
</evidence>
<dbReference type="GO" id="GO:0006351">
    <property type="term" value="P:DNA-templated transcription"/>
    <property type="evidence" value="ECO:0007669"/>
    <property type="project" value="InterPro"/>
</dbReference>
<evidence type="ECO:0000313" key="9">
    <source>
        <dbReference type="Proteomes" id="UP000279422"/>
    </source>
</evidence>
<dbReference type="Proteomes" id="UP000279422">
    <property type="component" value="Unassembled WGS sequence"/>
</dbReference>
<dbReference type="AlphaFoldDB" id="A0A497E246"/>
<dbReference type="GO" id="GO:0000428">
    <property type="term" value="C:DNA-directed RNA polymerase complex"/>
    <property type="evidence" value="ECO:0007669"/>
    <property type="project" value="UniProtKB-KW"/>
</dbReference>
<dbReference type="InterPro" id="IPR006110">
    <property type="entry name" value="Pol_omega/Rpo6/RPB6"/>
</dbReference>
<dbReference type="GO" id="GO:0003899">
    <property type="term" value="F:DNA-directed RNA polymerase activity"/>
    <property type="evidence" value="ECO:0007669"/>
    <property type="project" value="UniProtKB-EC"/>
</dbReference>
<proteinExistence type="inferred from homology"/>
<accession>A0A497E246</accession>
<dbReference type="SMART" id="SM01409">
    <property type="entry name" value="RNA_pol_Rpb6"/>
    <property type="match status" value="1"/>
</dbReference>
<name>A0A497E246_UNCAE</name>
<evidence type="ECO:0000256" key="3">
    <source>
        <dbReference type="ARBA" id="ARBA00013725"/>
    </source>
</evidence>
<dbReference type="EMBL" id="QMPZ01000154">
    <property type="protein sequence ID" value="RLE07608.1"/>
    <property type="molecule type" value="Genomic_DNA"/>
</dbReference>
<protein>
    <recommendedName>
        <fullName evidence="3">DNA-directed RNA polymerase subunit omega</fullName>
        <ecNumber evidence="2">2.7.7.6</ecNumber>
    </recommendedName>
    <alternativeName>
        <fullName evidence="6">Transcriptase subunit omega</fullName>
    </alternativeName>
</protein>
<dbReference type="GO" id="GO:0003677">
    <property type="term" value="F:DNA binding"/>
    <property type="evidence" value="ECO:0007669"/>
    <property type="project" value="InterPro"/>
</dbReference>
<evidence type="ECO:0000256" key="2">
    <source>
        <dbReference type="ARBA" id="ARBA00012418"/>
    </source>
</evidence>
<dbReference type="EC" id="2.7.7.6" evidence="2"/>
<comment type="similarity">
    <text evidence="1">Belongs to the RNA polymerase subunit omega family.</text>
</comment>